<gene>
    <name evidence="2" type="ORF">NBG4_700006</name>
</gene>
<dbReference type="OrthoDB" id="5432787at2"/>
<evidence type="ECO:0000256" key="1">
    <source>
        <dbReference type="SAM" id="MobiDB-lite"/>
    </source>
</evidence>
<evidence type="ECO:0000313" key="3">
    <source>
        <dbReference type="Proteomes" id="UP000245125"/>
    </source>
</evidence>
<reference evidence="3" key="1">
    <citation type="submission" date="2018-03" db="EMBL/GenBank/DDBJ databases">
        <authorList>
            <person name="Zecchin S."/>
        </authorList>
    </citation>
    <scope>NUCLEOTIDE SEQUENCE [LARGE SCALE GENOMIC DNA]</scope>
</reference>
<proteinExistence type="predicted"/>
<dbReference type="Proteomes" id="UP000245125">
    <property type="component" value="Unassembled WGS sequence"/>
</dbReference>
<evidence type="ECO:0000313" key="2">
    <source>
        <dbReference type="EMBL" id="SPQ01791.1"/>
    </source>
</evidence>
<organism evidence="2 3">
    <name type="scientific">Candidatus Sulfobium mesophilum</name>
    <dbReference type="NCBI Taxonomy" id="2016548"/>
    <lineage>
        <taxon>Bacteria</taxon>
        <taxon>Pseudomonadati</taxon>
        <taxon>Nitrospirota</taxon>
        <taxon>Nitrospiria</taxon>
        <taxon>Nitrospirales</taxon>
        <taxon>Nitrospiraceae</taxon>
        <taxon>Candidatus Sulfobium</taxon>
    </lineage>
</organism>
<dbReference type="EMBL" id="OUUY01000120">
    <property type="protein sequence ID" value="SPQ01791.1"/>
    <property type="molecule type" value="Genomic_DNA"/>
</dbReference>
<accession>A0A2U3QK65</accession>
<feature type="region of interest" description="Disordered" evidence="1">
    <location>
        <begin position="148"/>
        <end position="179"/>
    </location>
</feature>
<protein>
    <submittedName>
        <fullName evidence="2">Uncharacterized protein</fullName>
    </submittedName>
</protein>
<keyword evidence="3" id="KW-1185">Reference proteome</keyword>
<sequence>MKKQRMVFLGIGLLLFVAAVFPVQSYAGVNVSVGINLPAFTFAAPPPMVVIPGTYAYFAPDASVDILFYGGYWYRPYGGRWYRGTGYNGPWVYIASTRVPRVLIDVPHDYRHAYGGHSRIAYQDFHRNWRRWERDKYWEHNERWREGTHDRGRHEGRNHEGRHYEGGGREEHHERGGRY</sequence>
<name>A0A2U3QK65_9BACT</name>
<dbReference type="AlphaFoldDB" id="A0A2U3QK65"/>